<feature type="transmembrane region" description="Helical" evidence="1">
    <location>
        <begin position="164"/>
        <end position="184"/>
    </location>
</feature>
<keyword evidence="1" id="KW-1133">Transmembrane helix</keyword>
<evidence type="ECO:0000313" key="4">
    <source>
        <dbReference type="Proteomes" id="UP000664731"/>
    </source>
</evidence>
<evidence type="ECO:0000313" key="3">
    <source>
        <dbReference type="EMBL" id="MBO1250592.1"/>
    </source>
</evidence>
<dbReference type="AlphaFoldDB" id="A0A939KCF9"/>
<dbReference type="Proteomes" id="UP000664731">
    <property type="component" value="Unassembled WGS sequence"/>
</dbReference>
<evidence type="ECO:0000259" key="2">
    <source>
        <dbReference type="Pfam" id="PF03992"/>
    </source>
</evidence>
<dbReference type="InterPro" id="IPR007138">
    <property type="entry name" value="ABM_dom"/>
</dbReference>
<protein>
    <recommendedName>
        <fullName evidence="2">ABM domain-containing protein</fullName>
    </recommendedName>
</protein>
<reference evidence="3" key="1">
    <citation type="submission" date="2021-03" db="EMBL/GenBank/DDBJ databases">
        <title>Comamonas denitrificans.</title>
        <authorList>
            <person name="Finster K."/>
        </authorList>
    </citation>
    <scope>NUCLEOTIDE SEQUENCE</scope>
    <source>
        <strain evidence="3">MM2021_4</strain>
    </source>
</reference>
<evidence type="ECO:0000256" key="1">
    <source>
        <dbReference type="SAM" id="Phobius"/>
    </source>
</evidence>
<keyword evidence="4" id="KW-1185">Reference proteome</keyword>
<dbReference type="SUPFAM" id="SSF54909">
    <property type="entry name" value="Dimeric alpha+beta barrel"/>
    <property type="match status" value="1"/>
</dbReference>
<keyword evidence="1" id="KW-0812">Transmembrane</keyword>
<proteinExistence type="predicted"/>
<dbReference type="InterPro" id="IPR011008">
    <property type="entry name" value="Dimeric_a/b-barrel"/>
</dbReference>
<name>A0A939KCF9_9BURK</name>
<sequence length="200" mass="22041">MDTPARTPSPATTALPRAVTVLIARRVLPAAVAEFEAAMQGMLAAAEHFPGHLGGQVVSPQEVGDAAEPLLYHVVFAFDTEAHLAAWQESSERAHWLEQVLPHTVGTQQLHRVSGLDYWFAAPNSTTRAAPPRWKVATVTWLGIFPTVLFLFLTVAPLLADWWLAPRVAVITVLVVLLMTWVVAPRLTRWLHPWLHASSK</sequence>
<organism evidence="3 4">
    <name type="scientific">Comamonas denitrificans</name>
    <dbReference type="NCBI Taxonomy" id="117506"/>
    <lineage>
        <taxon>Bacteria</taxon>
        <taxon>Pseudomonadati</taxon>
        <taxon>Pseudomonadota</taxon>
        <taxon>Betaproteobacteria</taxon>
        <taxon>Burkholderiales</taxon>
        <taxon>Comamonadaceae</taxon>
        <taxon>Comamonas</taxon>
    </lineage>
</organism>
<feature type="domain" description="ABM" evidence="2">
    <location>
        <begin position="19"/>
        <end position="98"/>
    </location>
</feature>
<keyword evidence="1" id="KW-0472">Membrane</keyword>
<dbReference type="Pfam" id="PF03992">
    <property type="entry name" value="ABM"/>
    <property type="match status" value="1"/>
</dbReference>
<dbReference type="InterPro" id="IPR038762">
    <property type="entry name" value="ABM_predict"/>
</dbReference>
<dbReference type="RefSeq" id="WP_207575983.1">
    <property type="nucleotide sequence ID" value="NZ_JAFNME010000033.1"/>
</dbReference>
<feature type="transmembrane region" description="Helical" evidence="1">
    <location>
        <begin position="136"/>
        <end position="158"/>
    </location>
</feature>
<dbReference type="Gene3D" id="3.30.70.100">
    <property type="match status" value="1"/>
</dbReference>
<dbReference type="PANTHER" id="PTHR40057">
    <property type="entry name" value="SLR1162 PROTEIN"/>
    <property type="match status" value="1"/>
</dbReference>
<comment type="caution">
    <text evidence="3">The sequence shown here is derived from an EMBL/GenBank/DDBJ whole genome shotgun (WGS) entry which is preliminary data.</text>
</comment>
<dbReference type="PANTHER" id="PTHR40057:SF1">
    <property type="entry name" value="SLR1162 PROTEIN"/>
    <property type="match status" value="1"/>
</dbReference>
<dbReference type="EMBL" id="JAFNME010000033">
    <property type="protein sequence ID" value="MBO1250592.1"/>
    <property type="molecule type" value="Genomic_DNA"/>
</dbReference>
<accession>A0A939KCF9</accession>
<gene>
    <name evidence="3" type="ORF">J1777_12260</name>
</gene>